<feature type="compositionally biased region" description="Basic and acidic residues" evidence="3">
    <location>
        <begin position="235"/>
        <end position="257"/>
    </location>
</feature>
<dbReference type="Gene3D" id="4.10.60.10">
    <property type="entry name" value="Zinc finger, CCHC-type"/>
    <property type="match status" value="1"/>
</dbReference>
<sequence length="640" mass="73629">MFFQSNRTVKDVPEFEIKVDTEAVKVSEKCLNCDSLIKQNNELLHHINRLKESYDTMNREINKYTESNSEQAVVMNTLKGAYIRQLDDVNFYIKKCDDLELKLATQKIETERVSNLLHSYSCSTFVVDRIYPIVEELKTFEEVKTSEEKKSVTEDGDKVEMSGKKPSVVYHKCPPPVENGYSPRNPNSEKVKKAINLQWESGPSDNLPENIDITYMSSDTDHESKLIKSVVDQVLGKDDSEESKPESKPKSKSESDTSKPTVKKDKRVYDKEFLVSKSNLNDEPVRVAYTLKDSDKLYSDESFPIRSVRIEMINKVFKITEINISEIKDLNLSGKPKQYTSRDQQRINKKMGYNCGYNFQKKSNHNCSFKKKGLEYIQPKNYKNEKVYKPKTVFVSGKTSEAVKEQAFRKQTNQEFLAKKQEDMKKNAVPKKIETRTCFQCKMAGHVARNCPKTFKTKQEISGKLKEKVVGKTELKTRKFTGFENSTFEKGECSKNGLKRKEDLKNQKWVVKGSGNSSGDESDSTKSEEPRVERKVERTVPTVNDEKFPPLRAENFMKKVGKVEISNQFYSDKKKFDVEKAFNGNVKHMFGKMVNGQAKSVKDFFASKRSVHRSVKSKDEEEDDVTPKEGQASVDIFFKE</sequence>
<comment type="caution">
    <text evidence="5">The sequence shown here is derived from an EMBL/GenBank/DDBJ whole genome shotgun (WGS) entry which is preliminary data.</text>
</comment>
<feature type="region of interest" description="Disordered" evidence="3">
    <location>
        <begin position="234"/>
        <end position="264"/>
    </location>
</feature>
<feature type="domain" description="CCHC-type" evidence="4">
    <location>
        <begin position="438"/>
        <end position="453"/>
    </location>
</feature>
<feature type="compositionally biased region" description="Basic and acidic residues" evidence="3">
    <location>
        <begin position="523"/>
        <end position="537"/>
    </location>
</feature>
<proteinExistence type="predicted"/>
<keyword evidence="1" id="KW-0479">Metal-binding</keyword>
<keyword evidence="1" id="KW-0862">Zinc</keyword>
<dbReference type="InterPro" id="IPR036875">
    <property type="entry name" value="Znf_CCHC_sf"/>
</dbReference>
<dbReference type="Gramene" id="mRNA:HanXRQr2_Chr06g0274531">
    <property type="protein sequence ID" value="CDS:HanXRQr2_Chr06g0274531.1"/>
    <property type="gene ID" value="HanXRQr2_Chr06g0274531"/>
</dbReference>
<dbReference type="EMBL" id="MNCJ02000321">
    <property type="protein sequence ID" value="KAF5803699.1"/>
    <property type="molecule type" value="Genomic_DNA"/>
</dbReference>
<name>A0A9K3IVQ2_HELAN</name>
<evidence type="ECO:0000259" key="4">
    <source>
        <dbReference type="PROSITE" id="PS50158"/>
    </source>
</evidence>
<dbReference type="Proteomes" id="UP000215914">
    <property type="component" value="Unassembled WGS sequence"/>
</dbReference>
<keyword evidence="6" id="KW-1185">Reference proteome</keyword>
<reference evidence="5" key="2">
    <citation type="submission" date="2020-06" db="EMBL/GenBank/DDBJ databases">
        <title>Helianthus annuus Genome sequencing and assembly Release 2.</title>
        <authorList>
            <person name="Gouzy J."/>
            <person name="Langlade N."/>
            <person name="Munos S."/>
        </authorList>
    </citation>
    <scope>NUCLEOTIDE SEQUENCE</scope>
    <source>
        <tissue evidence="5">Leaves</tissue>
    </source>
</reference>
<keyword evidence="2" id="KW-0175">Coiled coil</keyword>
<dbReference type="PROSITE" id="PS50158">
    <property type="entry name" value="ZF_CCHC"/>
    <property type="match status" value="1"/>
</dbReference>
<feature type="coiled-coil region" evidence="2">
    <location>
        <begin position="33"/>
        <end position="67"/>
    </location>
</feature>
<feature type="region of interest" description="Disordered" evidence="3">
    <location>
        <begin position="144"/>
        <end position="188"/>
    </location>
</feature>
<evidence type="ECO:0000256" key="3">
    <source>
        <dbReference type="SAM" id="MobiDB-lite"/>
    </source>
</evidence>
<feature type="region of interest" description="Disordered" evidence="3">
    <location>
        <begin position="610"/>
        <end position="640"/>
    </location>
</feature>
<gene>
    <name evidence="5" type="ORF">HanXRQr2_Chr06g0274531</name>
</gene>
<evidence type="ECO:0000313" key="5">
    <source>
        <dbReference type="EMBL" id="KAF5803699.1"/>
    </source>
</evidence>
<feature type="compositionally biased region" description="Basic and acidic residues" evidence="3">
    <location>
        <begin position="144"/>
        <end position="163"/>
    </location>
</feature>
<keyword evidence="1" id="KW-0863">Zinc-finger</keyword>
<evidence type="ECO:0000313" key="6">
    <source>
        <dbReference type="Proteomes" id="UP000215914"/>
    </source>
</evidence>
<protein>
    <submittedName>
        <fullName evidence="5">Transcription factor interactor and regulator CCHC(Zn) family</fullName>
    </submittedName>
</protein>
<dbReference type="SUPFAM" id="SSF57756">
    <property type="entry name" value="Retrovirus zinc finger-like domains"/>
    <property type="match status" value="1"/>
</dbReference>
<reference evidence="5" key="1">
    <citation type="journal article" date="2017" name="Nature">
        <title>The sunflower genome provides insights into oil metabolism, flowering and Asterid evolution.</title>
        <authorList>
            <person name="Badouin H."/>
            <person name="Gouzy J."/>
            <person name="Grassa C.J."/>
            <person name="Murat F."/>
            <person name="Staton S.E."/>
            <person name="Cottret L."/>
            <person name="Lelandais-Briere C."/>
            <person name="Owens G.L."/>
            <person name="Carrere S."/>
            <person name="Mayjonade B."/>
            <person name="Legrand L."/>
            <person name="Gill N."/>
            <person name="Kane N.C."/>
            <person name="Bowers J.E."/>
            <person name="Hubner S."/>
            <person name="Bellec A."/>
            <person name="Berard A."/>
            <person name="Berges H."/>
            <person name="Blanchet N."/>
            <person name="Boniface M.C."/>
            <person name="Brunel D."/>
            <person name="Catrice O."/>
            <person name="Chaidir N."/>
            <person name="Claudel C."/>
            <person name="Donnadieu C."/>
            <person name="Faraut T."/>
            <person name="Fievet G."/>
            <person name="Helmstetter N."/>
            <person name="King M."/>
            <person name="Knapp S.J."/>
            <person name="Lai Z."/>
            <person name="Le Paslier M.C."/>
            <person name="Lippi Y."/>
            <person name="Lorenzon L."/>
            <person name="Mandel J.R."/>
            <person name="Marage G."/>
            <person name="Marchand G."/>
            <person name="Marquand E."/>
            <person name="Bret-Mestries E."/>
            <person name="Morien E."/>
            <person name="Nambeesan S."/>
            <person name="Nguyen T."/>
            <person name="Pegot-Espagnet P."/>
            <person name="Pouilly N."/>
            <person name="Raftis F."/>
            <person name="Sallet E."/>
            <person name="Schiex T."/>
            <person name="Thomas J."/>
            <person name="Vandecasteele C."/>
            <person name="Vares D."/>
            <person name="Vear F."/>
            <person name="Vautrin S."/>
            <person name="Crespi M."/>
            <person name="Mangin B."/>
            <person name="Burke J.M."/>
            <person name="Salse J."/>
            <person name="Munos S."/>
            <person name="Vincourt P."/>
            <person name="Rieseberg L.H."/>
            <person name="Langlade N.B."/>
        </authorList>
    </citation>
    <scope>NUCLEOTIDE SEQUENCE</scope>
    <source>
        <tissue evidence="5">Leaves</tissue>
    </source>
</reference>
<accession>A0A9K3IVQ2</accession>
<organism evidence="5 6">
    <name type="scientific">Helianthus annuus</name>
    <name type="common">Common sunflower</name>
    <dbReference type="NCBI Taxonomy" id="4232"/>
    <lineage>
        <taxon>Eukaryota</taxon>
        <taxon>Viridiplantae</taxon>
        <taxon>Streptophyta</taxon>
        <taxon>Embryophyta</taxon>
        <taxon>Tracheophyta</taxon>
        <taxon>Spermatophyta</taxon>
        <taxon>Magnoliopsida</taxon>
        <taxon>eudicotyledons</taxon>
        <taxon>Gunneridae</taxon>
        <taxon>Pentapetalae</taxon>
        <taxon>asterids</taxon>
        <taxon>campanulids</taxon>
        <taxon>Asterales</taxon>
        <taxon>Asteraceae</taxon>
        <taxon>Asteroideae</taxon>
        <taxon>Heliantheae alliance</taxon>
        <taxon>Heliantheae</taxon>
        <taxon>Helianthus</taxon>
    </lineage>
</organism>
<dbReference type="GO" id="GO:0003676">
    <property type="term" value="F:nucleic acid binding"/>
    <property type="evidence" value="ECO:0007669"/>
    <property type="project" value="InterPro"/>
</dbReference>
<dbReference type="InterPro" id="IPR001878">
    <property type="entry name" value="Znf_CCHC"/>
</dbReference>
<evidence type="ECO:0000256" key="1">
    <source>
        <dbReference type="PROSITE-ProRule" id="PRU00047"/>
    </source>
</evidence>
<feature type="region of interest" description="Disordered" evidence="3">
    <location>
        <begin position="510"/>
        <end position="537"/>
    </location>
</feature>
<dbReference type="SMART" id="SM00343">
    <property type="entry name" value="ZnF_C2HC"/>
    <property type="match status" value="1"/>
</dbReference>
<dbReference type="AlphaFoldDB" id="A0A9K3IVQ2"/>
<dbReference type="GO" id="GO:0008270">
    <property type="term" value="F:zinc ion binding"/>
    <property type="evidence" value="ECO:0007669"/>
    <property type="project" value="UniProtKB-KW"/>
</dbReference>
<evidence type="ECO:0000256" key="2">
    <source>
        <dbReference type="SAM" id="Coils"/>
    </source>
</evidence>